<proteinExistence type="predicted"/>
<evidence type="ECO:0000313" key="2">
    <source>
        <dbReference type="Proteomes" id="UP001172386"/>
    </source>
</evidence>
<organism evidence="1 2">
    <name type="scientific">Neophaeococcomyces mojaviensis</name>
    <dbReference type="NCBI Taxonomy" id="3383035"/>
    <lineage>
        <taxon>Eukaryota</taxon>
        <taxon>Fungi</taxon>
        <taxon>Dikarya</taxon>
        <taxon>Ascomycota</taxon>
        <taxon>Pezizomycotina</taxon>
        <taxon>Eurotiomycetes</taxon>
        <taxon>Chaetothyriomycetidae</taxon>
        <taxon>Chaetothyriales</taxon>
        <taxon>Chaetothyriales incertae sedis</taxon>
        <taxon>Neophaeococcomyces</taxon>
    </lineage>
</organism>
<reference evidence="1" key="1">
    <citation type="submission" date="2022-10" db="EMBL/GenBank/DDBJ databases">
        <title>Culturing micro-colonial fungi from biological soil crusts in the Mojave desert and describing Neophaeococcomyces mojavensis, and introducing the new genera and species Taxawa tesnikishii.</title>
        <authorList>
            <person name="Kurbessoian T."/>
            <person name="Stajich J.E."/>
        </authorList>
    </citation>
    <scope>NUCLEOTIDE SEQUENCE</scope>
    <source>
        <strain evidence="1">JES_112</strain>
    </source>
</reference>
<evidence type="ECO:0000313" key="1">
    <source>
        <dbReference type="EMBL" id="KAJ9654745.1"/>
    </source>
</evidence>
<dbReference type="Proteomes" id="UP001172386">
    <property type="component" value="Unassembled WGS sequence"/>
</dbReference>
<protein>
    <submittedName>
        <fullName evidence="1">Uncharacterized protein</fullName>
    </submittedName>
</protein>
<comment type="caution">
    <text evidence="1">The sequence shown here is derived from an EMBL/GenBank/DDBJ whole genome shotgun (WGS) entry which is preliminary data.</text>
</comment>
<accession>A0ACC3A3I6</accession>
<name>A0ACC3A3I6_9EURO</name>
<sequence>MTLKPFSKLPMSSTWWHRSTPRHRIFSKYNTFLSKCDKFNLIIVIIFISTSIAFGICKTHKVDDNRFILPICFIGVLAQAGMFCIGTELVLDSFGETVGAFANVLFANVPEIIFLVILARTKEFDMIIPTLVGSVASNNVLLLSIVTIVVLLRAAGAGIYIQRWIWMVVRSIRHGIRKVTGKGGQRSLVEDTPRIDEVAGSNLHTFPVSSPSKSPRASSHEAVQDDQTSTRGDPGLAVIISGTAIAIYVSLQLFMAGVLVALSAAPSYVLRNVVAGALMLVWIAFAAARFRWKRVTRWTTLAGKPDLDAETDNTEADPPTSIASPEPGIFWLHRVTSWLVKLSGFAVLCTATSAAYFVQDTLVSAIQTSSMSKNGACWLFGLVGNGAEHISAIFLACRGHEKVPLQIPIESSLNLIGLVMPLSYLIAAPRALTFWFWKDVFNTVALLVSTIFLGCLCMSQANLKLTVTVLAFGVMGFLAALVGALVLLK</sequence>
<gene>
    <name evidence="1" type="ORF">H2198_006263</name>
</gene>
<dbReference type="EMBL" id="JAPDRQ010000113">
    <property type="protein sequence ID" value="KAJ9654745.1"/>
    <property type="molecule type" value="Genomic_DNA"/>
</dbReference>
<keyword evidence="2" id="KW-1185">Reference proteome</keyword>